<sequence length="627" mass="68219">MLILVSASPYLNNLSTHERRHHLPAGWMRIDQHNASKPLQLRIGLTQSNLSKLEELLHDVSHPDSTNYGKHWSPARIAKAFQPSKRSTDEVKLWLSQSGVDEGRVGISKSGNWIHVNSTVGEVEKLLNAQYFVYRHEESGEMHLGCEEYSLPSHITPHIDFITPTVHFSAAVIKPHGVAAHTGTFVNTLGYKQPPKTKKLESLKASGDLERCHDQIEPACLRALYGMHYEPMFGELNSFGIVEYTPQSYNQSDLDLFASRYSSSPSAVGKEPNLVAIDGGTLIAFPNFDLTVESNLDLEYAMGIVGPRQNVTLYQVGDTSEGASFGNFLDALDGAFCQFEGGDDPSEDGIYPNRRPGGYHGRDCGTTNPANVISTSYGYNEAELTPAYTARQCAEYGKLGLMGITVLYSSGDNGVAGNRGYCLHEDGSQSESGHNFNPSFPASCPYVTSVGATMMLPDASVNDAEVACERTIYSGGGFSNHFELPKYQKTQVQDYLKKNRPLFEKSRWNSTGNSRAFPDLSANGANYVTTIDGGFYSVFGTSASTPVVGAILTLINDLRLGLGKTPTGFINPAIYSSLFQDAFNDITEGRNPGCGTEGFGAAPGWDPVTGLGTPSFPKLVARWLELP</sequence>
<accession>A0ACD3A5C7</accession>
<proteinExistence type="predicted"/>
<dbReference type="Proteomes" id="UP000308600">
    <property type="component" value="Unassembled WGS sequence"/>
</dbReference>
<protein>
    <submittedName>
        <fullName evidence="1">Subtilisin-like protein</fullName>
    </submittedName>
</protein>
<name>A0ACD3A5C7_9AGAR</name>
<organism evidence="1 2">
    <name type="scientific">Pluteus cervinus</name>
    <dbReference type="NCBI Taxonomy" id="181527"/>
    <lineage>
        <taxon>Eukaryota</taxon>
        <taxon>Fungi</taxon>
        <taxon>Dikarya</taxon>
        <taxon>Basidiomycota</taxon>
        <taxon>Agaricomycotina</taxon>
        <taxon>Agaricomycetes</taxon>
        <taxon>Agaricomycetidae</taxon>
        <taxon>Agaricales</taxon>
        <taxon>Pluteineae</taxon>
        <taxon>Pluteaceae</taxon>
        <taxon>Pluteus</taxon>
    </lineage>
</organism>
<reference evidence="1 2" key="1">
    <citation type="journal article" date="2019" name="Nat. Ecol. Evol.">
        <title>Megaphylogeny resolves global patterns of mushroom evolution.</title>
        <authorList>
            <person name="Varga T."/>
            <person name="Krizsan K."/>
            <person name="Foldi C."/>
            <person name="Dima B."/>
            <person name="Sanchez-Garcia M."/>
            <person name="Sanchez-Ramirez S."/>
            <person name="Szollosi G.J."/>
            <person name="Szarkandi J.G."/>
            <person name="Papp V."/>
            <person name="Albert L."/>
            <person name="Andreopoulos W."/>
            <person name="Angelini C."/>
            <person name="Antonin V."/>
            <person name="Barry K.W."/>
            <person name="Bougher N.L."/>
            <person name="Buchanan P."/>
            <person name="Buyck B."/>
            <person name="Bense V."/>
            <person name="Catcheside P."/>
            <person name="Chovatia M."/>
            <person name="Cooper J."/>
            <person name="Damon W."/>
            <person name="Desjardin D."/>
            <person name="Finy P."/>
            <person name="Geml J."/>
            <person name="Haridas S."/>
            <person name="Hughes K."/>
            <person name="Justo A."/>
            <person name="Karasinski D."/>
            <person name="Kautmanova I."/>
            <person name="Kiss B."/>
            <person name="Kocsube S."/>
            <person name="Kotiranta H."/>
            <person name="LaButti K.M."/>
            <person name="Lechner B.E."/>
            <person name="Liimatainen K."/>
            <person name="Lipzen A."/>
            <person name="Lukacs Z."/>
            <person name="Mihaltcheva S."/>
            <person name="Morgado L.N."/>
            <person name="Niskanen T."/>
            <person name="Noordeloos M.E."/>
            <person name="Ohm R.A."/>
            <person name="Ortiz-Santana B."/>
            <person name="Ovrebo C."/>
            <person name="Racz N."/>
            <person name="Riley R."/>
            <person name="Savchenko A."/>
            <person name="Shiryaev A."/>
            <person name="Soop K."/>
            <person name="Spirin V."/>
            <person name="Szebenyi C."/>
            <person name="Tomsovsky M."/>
            <person name="Tulloss R.E."/>
            <person name="Uehling J."/>
            <person name="Grigoriev I.V."/>
            <person name="Vagvolgyi C."/>
            <person name="Papp T."/>
            <person name="Martin F.M."/>
            <person name="Miettinen O."/>
            <person name="Hibbett D.S."/>
            <person name="Nagy L.G."/>
        </authorList>
    </citation>
    <scope>NUCLEOTIDE SEQUENCE [LARGE SCALE GENOMIC DNA]</scope>
    <source>
        <strain evidence="1 2">NL-1719</strain>
    </source>
</reference>
<keyword evidence="2" id="KW-1185">Reference proteome</keyword>
<evidence type="ECO:0000313" key="1">
    <source>
        <dbReference type="EMBL" id="TFK60883.1"/>
    </source>
</evidence>
<dbReference type="EMBL" id="ML208721">
    <property type="protein sequence ID" value="TFK60883.1"/>
    <property type="molecule type" value="Genomic_DNA"/>
</dbReference>
<evidence type="ECO:0000313" key="2">
    <source>
        <dbReference type="Proteomes" id="UP000308600"/>
    </source>
</evidence>
<gene>
    <name evidence="1" type="ORF">BDN72DRAFT_872841</name>
</gene>